<keyword evidence="3" id="KW-1185">Reference proteome</keyword>
<protein>
    <submittedName>
        <fullName evidence="2">Uncharacterized protein</fullName>
    </submittedName>
</protein>
<feature type="compositionally biased region" description="Polar residues" evidence="1">
    <location>
        <begin position="526"/>
        <end position="535"/>
    </location>
</feature>
<dbReference type="Proteomes" id="UP001150217">
    <property type="component" value="Unassembled WGS sequence"/>
</dbReference>
<feature type="region of interest" description="Disordered" evidence="1">
    <location>
        <begin position="127"/>
        <end position="149"/>
    </location>
</feature>
<feature type="region of interest" description="Disordered" evidence="1">
    <location>
        <begin position="414"/>
        <end position="447"/>
    </location>
</feature>
<feature type="compositionally biased region" description="Basic and acidic residues" evidence="1">
    <location>
        <begin position="429"/>
        <end position="447"/>
    </location>
</feature>
<proteinExistence type="predicted"/>
<feature type="compositionally biased region" description="Low complexity" evidence="1">
    <location>
        <begin position="510"/>
        <end position="525"/>
    </location>
</feature>
<feature type="region of interest" description="Disordered" evidence="1">
    <location>
        <begin position="313"/>
        <end position="364"/>
    </location>
</feature>
<evidence type="ECO:0000313" key="2">
    <source>
        <dbReference type="EMBL" id="KAJ4491650.1"/>
    </source>
</evidence>
<feature type="region of interest" description="Disordered" evidence="1">
    <location>
        <begin position="467"/>
        <end position="535"/>
    </location>
</feature>
<comment type="caution">
    <text evidence="2">The sequence shown here is derived from an EMBL/GenBank/DDBJ whole genome shotgun (WGS) entry which is preliminary data.</text>
</comment>
<accession>A0ABQ8VFX9</accession>
<gene>
    <name evidence="2" type="ORF">C8R41DRAFT_372128</name>
</gene>
<sequence length="668" mass="74919">MDFRPVQRKFFPYDDRARRLDYREFTQFHGRQKPPRSLGAPGDIYINEKAGNLHVHLDDPQGWSLPWDGSFKNRIPHPVYQNRYLWIVDSRLEFSSDAIIQLLKNKFFLRDYKKVLKSVIDSSKVEAEIDSPTASESPAPKRKHSSVNNYAASNDCSSVYASNSKRSRVSVVSPPPATLRSSVSPTRSTRKGDHDSFDSCLAKSVQCTPLVNSGGLPIRPGIKTAESHVDANHSKIGVVEPAPISALSFVARSGSEVRQVCSQPFSEPPTGPASGSHILPMSSGPIHLSPVNQYSSLPLPKIHAFSEREFTDDSVETELSEDEVDELFSDEGDLNSKLDKEKAKNDSKGFRSNPSTQTEYSSCSTEITKETDKLECHKDTVEERRQDLQASNRKFTPIMIESDDDDTKVLQGTVSESTNVPSPDAISNGRRDTPTSDPGKIRQRNERLSSVIDLTTLDDFGEYDSGVMDFPAGKKRIQSDSRGDSPDIVDISFEEYQANVQASRRRSRENSSLNRKNRNSGRGLKSTPSPQCSTQLSVASSMNGQNQNAVRTINLESSNVPAAPLSEVCAEPDLWPQKWHLRLLYRKDIYSSSSVICACCDTNARKLQRQNLPLCDVVSFPKNKAYEHDMLQHARDKHRESYTYINIVRMSRKEVDKKISELRAQRKR</sequence>
<feature type="compositionally biased region" description="Basic and acidic residues" evidence="1">
    <location>
        <begin position="334"/>
        <end position="349"/>
    </location>
</feature>
<evidence type="ECO:0000256" key="1">
    <source>
        <dbReference type="SAM" id="MobiDB-lite"/>
    </source>
</evidence>
<organism evidence="2 3">
    <name type="scientific">Lentinula lateritia</name>
    <dbReference type="NCBI Taxonomy" id="40482"/>
    <lineage>
        <taxon>Eukaryota</taxon>
        <taxon>Fungi</taxon>
        <taxon>Dikarya</taxon>
        <taxon>Basidiomycota</taxon>
        <taxon>Agaricomycotina</taxon>
        <taxon>Agaricomycetes</taxon>
        <taxon>Agaricomycetidae</taxon>
        <taxon>Agaricales</taxon>
        <taxon>Marasmiineae</taxon>
        <taxon>Omphalotaceae</taxon>
        <taxon>Lentinula</taxon>
    </lineage>
</organism>
<evidence type="ECO:0000313" key="3">
    <source>
        <dbReference type="Proteomes" id="UP001150217"/>
    </source>
</evidence>
<feature type="compositionally biased region" description="Acidic residues" evidence="1">
    <location>
        <begin position="313"/>
        <end position="333"/>
    </location>
</feature>
<feature type="region of interest" description="Disordered" evidence="1">
    <location>
        <begin position="167"/>
        <end position="197"/>
    </location>
</feature>
<reference evidence="2" key="1">
    <citation type="submission" date="2022-08" db="EMBL/GenBank/DDBJ databases">
        <title>A Global Phylogenomic Analysis of the Shiitake Genus Lentinula.</title>
        <authorList>
            <consortium name="DOE Joint Genome Institute"/>
            <person name="Sierra-Patev S."/>
            <person name="Min B."/>
            <person name="Naranjo-Ortiz M."/>
            <person name="Looney B."/>
            <person name="Konkel Z."/>
            <person name="Slot J.C."/>
            <person name="Sakamoto Y."/>
            <person name="Steenwyk J.L."/>
            <person name="Rokas A."/>
            <person name="Carro J."/>
            <person name="Camarero S."/>
            <person name="Ferreira P."/>
            <person name="Molpeceres G."/>
            <person name="Ruiz-Duenas F.J."/>
            <person name="Serrano A."/>
            <person name="Henrissat B."/>
            <person name="Drula E."/>
            <person name="Hughes K.W."/>
            <person name="Mata J.L."/>
            <person name="Ishikawa N.K."/>
            <person name="Vargas-Isla R."/>
            <person name="Ushijima S."/>
            <person name="Smith C.A."/>
            <person name="Ahrendt S."/>
            <person name="Andreopoulos W."/>
            <person name="He G."/>
            <person name="Labutti K."/>
            <person name="Lipzen A."/>
            <person name="Ng V."/>
            <person name="Riley R."/>
            <person name="Sandor L."/>
            <person name="Barry K."/>
            <person name="Martinez A.T."/>
            <person name="Xiao Y."/>
            <person name="Gibbons J.G."/>
            <person name="Terashima K."/>
            <person name="Grigoriev I.V."/>
            <person name="Hibbett D.S."/>
        </authorList>
    </citation>
    <scope>NUCLEOTIDE SEQUENCE</scope>
    <source>
        <strain evidence="2">RHP3577 ss4</strain>
    </source>
</reference>
<dbReference type="EMBL" id="JANVFT010000041">
    <property type="protein sequence ID" value="KAJ4491650.1"/>
    <property type="molecule type" value="Genomic_DNA"/>
</dbReference>
<feature type="compositionally biased region" description="Polar residues" evidence="1">
    <location>
        <begin position="350"/>
        <end position="364"/>
    </location>
</feature>
<name>A0ABQ8VFX9_9AGAR</name>